<dbReference type="FunFam" id="3.40.50.970:FF:000022">
    <property type="entry name" value="2-oxoglutarate ferredoxin oxidoreductase alpha subunit"/>
    <property type="match status" value="1"/>
</dbReference>
<evidence type="ECO:0000256" key="1">
    <source>
        <dbReference type="ARBA" id="ARBA00023002"/>
    </source>
</evidence>
<feature type="region of interest" description="Disordered" evidence="2">
    <location>
        <begin position="1"/>
        <end position="21"/>
    </location>
</feature>
<dbReference type="GO" id="GO:0006979">
    <property type="term" value="P:response to oxidative stress"/>
    <property type="evidence" value="ECO:0007669"/>
    <property type="project" value="TreeGrafter"/>
</dbReference>
<dbReference type="SUPFAM" id="SSF52922">
    <property type="entry name" value="TK C-terminal domain-like"/>
    <property type="match status" value="1"/>
</dbReference>
<dbReference type="Gene3D" id="3.40.920.10">
    <property type="entry name" value="Pyruvate-ferredoxin oxidoreductase, PFOR, domain III"/>
    <property type="match status" value="1"/>
</dbReference>
<evidence type="ECO:0000259" key="3">
    <source>
        <dbReference type="Pfam" id="PF01558"/>
    </source>
</evidence>
<evidence type="ECO:0000313" key="6">
    <source>
        <dbReference type="Proteomes" id="UP000317238"/>
    </source>
</evidence>
<keyword evidence="1 5" id="KW-0560">Oxidoreductase</keyword>
<dbReference type="Pfam" id="PF01558">
    <property type="entry name" value="POR"/>
    <property type="match status" value="1"/>
</dbReference>
<dbReference type="Pfam" id="PF01855">
    <property type="entry name" value="POR_N"/>
    <property type="match status" value="1"/>
</dbReference>
<dbReference type="EMBL" id="SJPL01000001">
    <property type="protein sequence ID" value="TWT69049.1"/>
    <property type="molecule type" value="Genomic_DNA"/>
</dbReference>
<evidence type="ECO:0000259" key="4">
    <source>
        <dbReference type="Pfam" id="PF01855"/>
    </source>
</evidence>
<comment type="caution">
    <text evidence="5">The sequence shown here is derived from an EMBL/GenBank/DDBJ whole genome shotgun (WGS) entry which is preliminary data.</text>
</comment>
<dbReference type="RefSeq" id="WP_145298399.1">
    <property type="nucleotide sequence ID" value="NZ_CP036319.1"/>
</dbReference>
<dbReference type="InterPro" id="IPR022367">
    <property type="entry name" value="2-oxoacid/accept_OxRdtase_asu"/>
</dbReference>
<feature type="compositionally biased region" description="Polar residues" evidence="2">
    <location>
        <begin position="1"/>
        <end position="19"/>
    </location>
</feature>
<dbReference type="InterPro" id="IPR002869">
    <property type="entry name" value="Pyrv_flavodox_OxRed_cen"/>
</dbReference>
<dbReference type="SUPFAM" id="SSF53323">
    <property type="entry name" value="Pyruvate-ferredoxin oxidoreductase, PFOR, domain III"/>
    <property type="match status" value="1"/>
</dbReference>
<reference evidence="5 6" key="1">
    <citation type="submission" date="2019-02" db="EMBL/GenBank/DDBJ databases">
        <title>Deep-cultivation of Planctomycetes and their phenomic and genomic characterization uncovers novel biology.</title>
        <authorList>
            <person name="Wiegand S."/>
            <person name="Jogler M."/>
            <person name="Boedeker C."/>
            <person name="Pinto D."/>
            <person name="Vollmers J."/>
            <person name="Rivas-Marin E."/>
            <person name="Kohn T."/>
            <person name="Peeters S.H."/>
            <person name="Heuer A."/>
            <person name="Rast P."/>
            <person name="Oberbeckmann S."/>
            <person name="Bunk B."/>
            <person name="Jeske O."/>
            <person name="Meyerdierks A."/>
            <person name="Storesund J.E."/>
            <person name="Kallscheuer N."/>
            <person name="Luecker S."/>
            <person name="Lage O.M."/>
            <person name="Pohl T."/>
            <person name="Merkel B.J."/>
            <person name="Hornburger P."/>
            <person name="Mueller R.-W."/>
            <person name="Bruemmer F."/>
            <person name="Labrenz M."/>
            <person name="Spormann A.M."/>
            <person name="Op Den Camp H."/>
            <person name="Overmann J."/>
            <person name="Amann R."/>
            <person name="Jetten M.S.M."/>
            <person name="Mascher T."/>
            <person name="Medema M.H."/>
            <person name="Devos D.P."/>
            <person name="Kaster A.-K."/>
            <person name="Ovreas L."/>
            <person name="Rohde M."/>
            <person name="Galperin M.Y."/>
            <person name="Jogler C."/>
        </authorList>
    </citation>
    <scope>NUCLEOTIDE SEQUENCE [LARGE SCALE GENOMIC DNA]</scope>
    <source>
        <strain evidence="5 6">Pan14r</strain>
    </source>
</reference>
<dbReference type="InterPro" id="IPR050722">
    <property type="entry name" value="Pyruvate:ferred/Flavod_OxRd"/>
</dbReference>
<feature type="domain" description="Pyruvate flavodoxin/ferredoxin oxidoreductase pyrimidine binding" evidence="4">
    <location>
        <begin position="280"/>
        <end position="494"/>
    </location>
</feature>
<dbReference type="Proteomes" id="UP000317238">
    <property type="component" value="Unassembled WGS sequence"/>
</dbReference>
<name>A0A5C5Y2J9_9PLAN</name>
<dbReference type="NCBIfam" id="TIGR03710">
    <property type="entry name" value="OAFO_sf"/>
    <property type="match status" value="1"/>
</dbReference>
<accession>A0A5C5Y2J9</accession>
<evidence type="ECO:0000313" key="5">
    <source>
        <dbReference type="EMBL" id="TWT69049.1"/>
    </source>
</evidence>
<gene>
    <name evidence="5" type="primary">korA</name>
    <name evidence="5" type="ORF">Pan14r_13330</name>
</gene>
<dbReference type="PANTHER" id="PTHR32154:SF20">
    <property type="entry name" value="2-OXOGLUTARATE OXIDOREDUCTASE SUBUNIT KORA"/>
    <property type="match status" value="1"/>
</dbReference>
<feature type="domain" description="Pyruvate/ketoisovalerate oxidoreductase catalytic" evidence="3">
    <location>
        <begin position="41"/>
        <end position="229"/>
    </location>
</feature>
<dbReference type="PANTHER" id="PTHR32154">
    <property type="entry name" value="PYRUVATE-FLAVODOXIN OXIDOREDUCTASE-RELATED"/>
    <property type="match status" value="1"/>
</dbReference>
<dbReference type="Gene3D" id="3.40.50.920">
    <property type="match status" value="1"/>
</dbReference>
<dbReference type="EC" id="1.2.-.-" evidence="5"/>
<sequence>MTASQPGPLANNVSGTEVSDNAAKSVRSVTGITVRLAGDSGDGMQLLGTQLTNTSALAGNDVATFPDFPAEIRAPRGTRAGVSGFQLQFASEEIFTPGDTLDALVVMNPAALVTNLGDLRKGGILIANEDGFNDKEFKLAKVESDPLESDIINQSYRLVKVPMTKLTRAAVEEHGLSAKNADRCKNFFAMGLVYWLFGRSLEPTLRFIQEKFYKKPDVVAANEAALRAGWAYGETTEAFGESYAVEAAELQPGTYRNIMGNQALAWGLIAASKISGKDLFYGTYPITPASDILHELTKHKNFGVRTFQAEDEIAAICATIGAAFGGEMAVTASSGPGIALKGEAMGLGVMMEMPMIVINVQRGGPSTGLPTKTEQSDLLQAMFGRNGEAPMPVLAPRSPADCFDMAIEAWRIAAETMTPVMLLSDGYIANGSEPWKIPEMDSLPKITIQHPPATSGEEPFLPYERNENLSRPWAVPGTDGLMHRIGGLEKEDRTGNVSYDPDNHQHMVQTRAEKVARIADRIPEQDVLGETSGDVLVVSWGGTYGACHTAVSRARMDGHDVSHAHLRYLNPMPRNIGTLLKSFRKVIVPELNAGQLRMLLRSEFLVDCIGINKIKGKPFTVGELDDAIRSHAAPARKSKAG</sequence>
<proteinExistence type="predicted"/>
<dbReference type="SUPFAM" id="SSF52518">
    <property type="entry name" value="Thiamin diphosphate-binding fold (THDP-binding)"/>
    <property type="match status" value="1"/>
</dbReference>
<dbReference type="CDD" id="cd07034">
    <property type="entry name" value="TPP_PYR_PFOR_IOR-alpha_like"/>
    <property type="match status" value="1"/>
</dbReference>
<dbReference type="InterPro" id="IPR029061">
    <property type="entry name" value="THDP-binding"/>
</dbReference>
<dbReference type="AlphaFoldDB" id="A0A5C5Y2J9"/>
<dbReference type="InterPro" id="IPR002880">
    <property type="entry name" value="Pyrv_Fd/Flavodoxin_OxRdtase_N"/>
</dbReference>
<keyword evidence="6" id="KW-1185">Reference proteome</keyword>
<dbReference type="InterPro" id="IPR009014">
    <property type="entry name" value="Transketo_C/PFOR_II"/>
</dbReference>
<dbReference type="InterPro" id="IPR019752">
    <property type="entry name" value="Pyrv/ketoisovalerate_OxRed_cat"/>
</dbReference>
<dbReference type="Gene3D" id="3.40.50.970">
    <property type="match status" value="1"/>
</dbReference>
<evidence type="ECO:0000256" key="2">
    <source>
        <dbReference type="SAM" id="MobiDB-lite"/>
    </source>
</evidence>
<organism evidence="5 6">
    <name type="scientific">Crateriforma conspicua</name>
    <dbReference type="NCBI Taxonomy" id="2527996"/>
    <lineage>
        <taxon>Bacteria</taxon>
        <taxon>Pseudomonadati</taxon>
        <taxon>Planctomycetota</taxon>
        <taxon>Planctomycetia</taxon>
        <taxon>Planctomycetales</taxon>
        <taxon>Planctomycetaceae</taxon>
        <taxon>Crateriforma</taxon>
    </lineage>
</organism>
<protein>
    <submittedName>
        <fullName evidence="5">2-oxoglutarate oxidoreductase subunit KorA</fullName>
        <ecNumber evidence="5">1.2.-.-</ecNumber>
    </submittedName>
</protein>
<dbReference type="GO" id="GO:0016903">
    <property type="term" value="F:oxidoreductase activity, acting on the aldehyde or oxo group of donors"/>
    <property type="evidence" value="ECO:0007669"/>
    <property type="project" value="InterPro"/>
</dbReference>
<dbReference type="OrthoDB" id="9794954at2"/>